<evidence type="ECO:0000313" key="1">
    <source>
        <dbReference type="EMBL" id="BAU85066.1"/>
    </source>
</evidence>
<sequence>MPKNLAAIDIDIDIENDRARAFQWLQDNAEDFLDFEFLEELERL</sequence>
<keyword evidence="1" id="KW-0489">Methyltransferase</keyword>
<dbReference type="GO" id="GO:0008168">
    <property type="term" value="F:methyltransferase activity"/>
    <property type="evidence" value="ECO:0007669"/>
    <property type="project" value="UniProtKB-KW"/>
</dbReference>
<dbReference type="KEGG" id="slau:SLA_4178"/>
<organism evidence="1 2">
    <name type="scientific">Streptomyces laurentii</name>
    <dbReference type="NCBI Taxonomy" id="39478"/>
    <lineage>
        <taxon>Bacteria</taxon>
        <taxon>Bacillati</taxon>
        <taxon>Actinomycetota</taxon>
        <taxon>Actinomycetes</taxon>
        <taxon>Kitasatosporales</taxon>
        <taxon>Streptomycetaceae</taxon>
        <taxon>Streptomyces</taxon>
    </lineage>
</organism>
<reference evidence="1 2" key="1">
    <citation type="journal article" date="2016" name="Genome Announc.">
        <title>Complete Genome Sequence of Thiostrepton-Producing Streptomyces laurentii ATCC 31255.</title>
        <authorList>
            <person name="Doi K."/>
            <person name="Fujino Y."/>
            <person name="Nagayoshi Y."/>
            <person name="Ohshima T."/>
            <person name="Ogata S."/>
        </authorList>
    </citation>
    <scope>NUCLEOTIDE SEQUENCE [LARGE SCALE GENOMIC DNA]</scope>
    <source>
        <strain evidence="1 2">ATCC 31255</strain>
    </source>
</reference>
<gene>
    <name evidence="1" type="ORF">SLA_4178</name>
</gene>
<dbReference type="EMBL" id="AP017424">
    <property type="protein sequence ID" value="BAU85066.1"/>
    <property type="molecule type" value="Genomic_DNA"/>
</dbReference>
<keyword evidence="2" id="KW-1185">Reference proteome</keyword>
<dbReference type="Proteomes" id="UP000217676">
    <property type="component" value="Chromosome"/>
</dbReference>
<name>A0A160P2R4_STRLU</name>
<protein>
    <submittedName>
        <fullName evidence="1">Demethylmenaquinone methyltransferase</fullName>
    </submittedName>
</protein>
<keyword evidence="1" id="KW-0808">Transferase</keyword>
<dbReference type="AlphaFoldDB" id="A0A160P2R4"/>
<dbReference type="GO" id="GO:0032259">
    <property type="term" value="P:methylation"/>
    <property type="evidence" value="ECO:0007669"/>
    <property type="project" value="UniProtKB-KW"/>
</dbReference>
<proteinExistence type="predicted"/>
<evidence type="ECO:0000313" key="2">
    <source>
        <dbReference type="Proteomes" id="UP000217676"/>
    </source>
</evidence>
<accession>A0A160P2R4</accession>